<dbReference type="InterPro" id="IPR036979">
    <property type="entry name" value="CM_dom_sf"/>
</dbReference>
<dbReference type="InterPro" id="IPR051331">
    <property type="entry name" value="Chorismate_mutase-related"/>
</dbReference>
<evidence type="ECO:0000313" key="7">
    <source>
        <dbReference type="Proteomes" id="UP001589627"/>
    </source>
</evidence>
<dbReference type="InterPro" id="IPR002701">
    <property type="entry name" value="CM_II_prokaryot"/>
</dbReference>
<comment type="caution">
    <text evidence="6">The sequence shown here is derived from an EMBL/GenBank/DDBJ whole genome shotgun (WGS) entry which is preliminary data.</text>
</comment>
<proteinExistence type="predicted"/>
<keyword evidence="7" id="KW-1185">Reference proteome</keyword>
<dbReference type="Pfam" id="PF01817">
    <property type="entry name" value="CM_2"/>
    <property type="match status" value="1"/>
</dbReference>
<dbReference type="InterPro" id="IPR008240">
    <property type="entry name" value="Chorismate_mutase_periplasmic"/>
</dbReference>
<dbReference type="SUPFAM" id="SSF48600">
    <property type="entry name" value="Chorismate mutase II"/>
    <property type="match status" value="1"/>
</dbReference>
<comment type="pathway">
    <text evidence="1">Metabolic intermediate biosynthesis; prephenate biosynthesis; prephenate from chorismate: step 1/1.</text>
</comment>
<evidence type="ECO:0000256" key="3">
    <source>
        <dbReference type="ARBA" id="ARBA00022729"/>
    </source>
</evidence>
<dbReference type="SMART" id="SM00830">
    <property type="entry name" value="CM_2"/>
    <property type="match status" value="1"/>
</dbReference>
<dbReference type="PROSITE" id="PS51168">
    <property type="entry name" value="CHORISMATE_MUT_2"/>
    <property type="match status" value="1"/>
</dbReference>
<dbReference type="Proteomes" id="UP001589627">
    <property type="component" value="Unassembled WGS sequence"/>
</dbReference>
<feature type="domain" description="Chorismate mutase" evidence="5">
    <location>
        <begin position="1"/>
        <end position="72"/>
    </location>
</feature>
<keyword evidence="3" id="KW-0732">Signal</keyword>
<dbReference type="PANTHER" id="PTHR38041:SF2">
    <property type="entry name" value="SECRETED CHORISMATE MUTASE"/>
    <property type="match status" value="1"/>
</dbReference>
<dbReference type="PANTHER" id="PTHR38041">
    <property type="entry name" value="CHORISMATE MUTASE"/>
    <property type="match status" value="1"/>
</dbReference>
<dbReference type="EC" id="5.4.99.5" evidence="2"/>
<dbReference type="NCBIfam" id="TIGR01806">
    <property type="entry name" value="CM_mono2"/>
    <property type="match status" value="1"/>
</dbReference>
<dbReference type="EMBL" id="JBHLZP010000261">
    <property type="protein sequence ID" value="MFB9836242.1"/>
    <property type="molecule type" value="Genomic_DNA"/>
</dbReference>
<evidence type="ECO:0000256" key="1">
    <source>
        <dbReference type="ARBA" id="ARBA00004817"/>
    </source>
</evidence>
<evidence type="ECO:0000313" key="6">
    <source>
        <dbReference type="EMBL" id="MFB9836242.1"/>
    </source>
</evidence>
<evidence type="ECO:0000259" key="5">
    <source>
        <dbReference type="PROSITE" id="PS51168"/>
    </source>
</evidence>
<sequence>MTNIVARRILLADKVAQAKFGTGDPIDDPVRERSLVEAVAHRARFAGIGPDAGVRFFRAQIEANKIVQRGLHRLWADNPGLRPHDRPDLDADVRPRLDEITVEMLHQLKLTEAARRTAAPCSVETLEAGLPADLRVRLDALHREALAVALRPICCPGHEPDAPGA</sequence>
<name>A0ABV5YP79_9ACTN</name>
<keyword evidence="4 6" id="KW-0413">Isomerase</keyword>
<reference evidence="6 7" key="1">
    <citation type="submission" date="2024-09" db="EMBL/GenBank/DDBJ databases">
        <authorList>
            <person name="Sun Q."/>
            <person name="Mori K."/>
        </authorList>
    </citation>
    <scope>NUCLEOTIDE SEQUENCE [LARGE SCALE GENOMIC DNA]</scope>
    <source>
        <strain evidence="6 7">TBRC 0563</strain>
    </source>
</reference>
<dbReference type="RefSeq" id="WP_378208916.1">
    <property type="nucleotide sequence ID" value="NZ_JBHLZP010000261.1"/>
</dbReference>
<evidence type="ECO:0000256" key="4">
    <source>
        <dbReference type="ARBA" id="ARBA00023235"/>
    </source>
</evidence>
<accession>A0ABV5YP79</accession>
<dbReference type="InterPro" id="IPR036263">
    <property type="entry name" value="Chorismate_II_sf"/>
</dbReference>
<organism evidence="6 7">
    <name type="scientific">Actinoallomurus acaciae</name>
    <dbReference type="NCBI Taxonomy" id="502577"/>
    <lineage>
        <taxon>Bacteria</taxon>
        <taxon>Bacillati</taxon>
        <taxon>Actinomycetota</taxon>
        <taxon>Actinomycetes</taxon>
        <taxon>Streptosporangiales</taxon>
        <taxon>Thermomonosporaceae</taxon>
        <taxon>Actinoallomurus</taxon>
    </lineage>
</organism>
<protein>
    <recommendedName>
        <fullName evidence="2">chorismate mutase</fullName>
        <ecNumber evidence="2">5.4.99.5</ecNumber>
    </recommendedName>
</protein>
<gene>
    <name evidence="6" type="primary">aroQ</name>
    <name evidence="6" type="ORF">ACFFNX_29125</name>
</gene>
<dbReference type="Gene3D" id="1.20.59.10">
    <property type="entry name" value="Chorismate mutase"/>
    <property type="match status" value="1"/>
</dbReference>
<dbReference type="GO" id="GO:0004106">
    <property type="term" value="F:chorismate mutase activity"/>
    <property type="evidence" value="ECO:0007669"/>
    <property type="project" value="UniProtKB-EC"/>
</dbReference>
<evidence type="ECO:0000256" key="2">
    <source>
        <dbReference type="ARBA" id="ARBA00012404"/>
    </source>
</evidence>